<evidence type="ECO:0000256" key="9">
    <source>
        <dbReference type="SAM" id="Phobius"/>
    </source>
</evidence>
<evidence type="ECO:0000256" key="6">
    <source>
        <dbReference type="ARBA" id="ARBA00022989"/>
    </source>
</evidence>
<dbReference type="AlphaFoldDB" id="A0A433JNJ7"/>
<feature type="transmembrane region" description="Helical" evidence="9">
    <location>
        <begin position="191"/>
        <end position="219"/>
    </location>
</feature>
<comment type="similarity">
    <text evidence="2">Belongs to the AzlC family.</text>
</comment>
<dbReference type="InterPro" id="IPR011606">
    <property type="entry name" value="Brnchd-chn_aa_trnsp_permease"/>
</dbReference>
<evidence type="ECO:0000256" key="8">
    <source>
        <dbReference type="SAM" id="MobiDB-lite"/>
    </source>
</evidence>
<dbReference type="PANTHER" id="PTHR34979:SF1">
    <property type="entry name" value="INNER MEMBRANE PROTEIN YGAZ"/>
    <property type="match status" value="1"/>
</dbReference>
<feature type="region of interest" description="Disordered" evidence="8">
    <location>
        <begin position="230"/>
        <end position="272"/>
    </location>
</feature>
<keyword evidence="4" id="KW-1003">Cell membrane</keyword>
<reference evidence="10 11" key="1">
    <citation type="submission" date="2018-12" db="EMBL/GenBank/DDBJ databases">
        <authorList>
            <person name="Li F."/>
        </authorList>
    </citation>
    <scope>NUCLEOTIDE SEQUENCE [LARGE SCALE GENOMIC DNA]</scope>
    <source>
        <strain evidence="10 11">EGI 6500705</strain>
    </source>
</reference>
<gene>
    <name evidence="10" type="ORF">ELQ94_13440</name>
</gene>
<dbReference type="OrthoDB" id="5195391at2"/>
<dbReference type="GO" id="GO:1903785">
    <property type="term" value="P:L-valine transmembrane transport"/>
    <property type="evidence" value="ECO:0007669"/>
    <property type="project" value="TreeGrafter"/>
</dbReference>
<feature type="compositionally biased region" description="Low complexity" evidence="8">
    <location>
        <begin position="230"/>
        <end position="241"/>
    </location>
</feature>
<sequence length="272" mass="27098">MRSLWRTIDRSTVRSVLVVCLADGLVGLAFGAIAVGAGLPLWLPVLLSVVVFAGSAQFLLVGVLAAGGSVVAAVAAGLLVNARLLPLGLAVGDAIGGGRRRTVLGSHLLTDESAAFALLHPSGERRRAVFWLCGVALFVCWNLGVAVGAVVGTLIPDTESLGLDAAFPAILLALALPALRSADARRASAVGVVVALASAPFLPAGLPVLLALAGVLVALPRRAAPITAHSPSASASASAPALSPPPTCGLSSPDSAIGQRKSARRGDGEGTS</sequence>
<dbReference type="EMBL" id="RZGZ01000004">
    <property type="protein sequence ID" value="RUQ98035.1"/>
    <property type="molecule type" value="Genomic_DNA"/>
</dbReference>
<dbReference type="RefSeq" id="WP_127050890.1">
    <property type="nucleotide sequence ID" value="NZ_RZGZ01000004.1"/>
</dbReference>
<dbReference type="Proteomes" id="UP000274909">
    <property type="component" value="Unassembled WGS sequence"/>
</dbReference>
<evidence type="ECO:0000256" key="4">
    <source>
        <dbReference type="ARBA" id="ARBA00022475"/>
    </source>
</evidence>
<dbReference type="Pfam" id="PF03591">
    <property type="entry name" value="AzlC"/>
    <property type="match status" value="1"/>
</dbReference>
<evidence type="ECO:0000256" key="7">
    <source>
        <dbReference type="ARBA" id="ARBA00023136"/>
    </source>
</evidence>
<feature type="transmembrane region" description="Helical" evidence="9">
    <location>
        <begin position="58"/>
        <end position="80"/>
    </location>
</feature>
<feature type="transmembrane region" description="Helical" evidence="9">
    <location>
        <begin position="161"/>
        <end position="179"/>
    </location>
</feature>
<proteinExistence type="inferred from homology"/>
<evidence type="ECO:0000256" key="3">
    <source>
        <dbReference type="ARBA" id="ARBA00022448"/>
    </source>
</evidence>
<keyword evidence="3" id="KW-0813">Transport</keyword>
<organism evidence="10 11">
    <name type="scientific">Labedella endophytica</name>
    <dbReference type="NCBI Taxonomy" id="1523160"/>
    <lineage>
        <taxon>Bacteria</taxon>
        <taxon>Bacillati</taxon>
        <taxon>Actinomycetota</taxon>
        <taxon>Actinomycetes</taxon>
        <taxon>Micrococcales</taxon>
        <taxon>Microbacteriaceae</taxon>
        <taxon>Labedella</taxon>
    </lineage>
</organism>
<keyword evidence="6 9" id="KW-1133">Transmembrane helix</keyword>
<name>A0A433JNJ7_9MICO</name>
<keyword evidence="5 9" id="KW-0812">Transmembrane</keyword>
<protein>
    <submittedName>
        <fullName evidence="10">Branched-chain amino acid ABC transporter permease</fullName>
    </submittedName>
</protein>
<comment type="subcellular location">
    <subcellularLocation>
        <location evidence="1">Cell membrane</location>
        <topology evidence="1">Multi-pass membrane protein</topology>
    </subcellularLocation>
</comment>
<evidence type="ECO:0000256" key="2">
    <source>
        <dbReference type="ARBA" id="ARBA00010735"/>
    </source>
</evidence>
<evidence type="ECO:0000256" key="1">
    <source>
        <dbReference type="ARBA" id="ARBA00004651"/>
    </source>
</evidence>
<accession>A0A433JNJ7</accession>
<feature type="transmembrane region" description="Helical" evidence="9">
    <location>
        <begin position="128"/>
        <end position="155"/>
    </location>
</feature>
<dbReference type="PANTHER" id="PTHR34979">
    <property type="entry name" value="INNER MEMBRANE PROTEIN YGAZ"/>
    <property type="match status" value="1"/>
</dbReference>
<keyword evidence="11" id="KW-1185">Reference proteome</keyword>
<keyword evidence="7 9" id="KW-0472">Membrane</keyword>
<evidence type="ECO:0000256" key="5">
    <source>
        <dbReference type="ARBA" id="ARBA00022692"/>
    </source>
</evidence>
<feature type="transmembrane region" description="Helical" evidence="9">
    <location>
        <begin position="12"/>
        <end position="38"/>
    </location>
</feature>
<evidence type="ECO:0000313" key="10">
    <source>
        <dbReference type="EMBL" id="RUQ98035.1"/>
    </source>
</evidence>
<comment type="caution">
    <text evidence="10">The sequence shown here is derived from an EMBL/GenBank/DDBJ whole genome shotgun (WGS) entry which is preliminary data.</text>
</comment>
<evidence type="ECO:0000313" key="11">
    <source>
        <dbReference type="Proteomes" id="UP000274909"/>
    </source>
</evidence>
<dbReference type="GO" id="GO:0005886">
    <property type="term" value="C:plasma membrane"/>
    <property type="evidence" value="ECO:0007669"/>
    <property type="project" value="UniProtKB-SubCell"/>
</dbReference>